<evidence type="ECO:0000313" key="1">
    <source>
        <dbReference type="EMBL" id="JAH28876.1"/>
    </source>
</evidence>
<accession>A0A0E9RIA7</accession>
<protein>
    <submittedName>
        <fullName evidence="1">Uncharacterized protein</fullName>
    </submittedName>
</protein>
<name>A0A0E9RIA7_ANGAN</name>
<dbReference type="AlphaFoldDB" id="A0A0E9RIA7"/>
<organism evidence="1">
    <name type="scientific">Anguilla anguilla</name>
    <name type="common">European freshwater eel</name>
    <name type="synonym">Muraena anguilla</name>
    <dbReference type="NCBI Taxonomy" id="7936"/>
    <lineage>
        <taxon>Eukaryota</taxon>
        <taxon>Metazoa</taxon>
        <taxon>Chordata</taxon>
        <taxon>Craniata</taxon>
        <taxon>Vertebrata</taxon>
        <taxon>Euteleostomi</taxon>
        <taxon>Actinopterygii</taxon>
        <taxon>Neopterygii</taxon>
        <taxon>Teleostei</taxon>
        <taxon>Anguilliformes</taxon>
        <taxon>Anguillidae</taxon>
        <taxon>Anguilla</taxon>
    </lineage>
</organism>
<proteinExistence type="predicted"/>
<sequence>MPKRCCSQNCSFQIRFEKGKPAPTIVANAQNIESQNSMHHKYYFPNKTDLVEVRKYVCSG</sequence>
<reference evidence="1" key="2">
    <citation type="journal article" date="2015" name="Fish Shellfish Immunol.">
        <title>Early steps in the European eel (Anguilla anguilla)-Vibrio vulnificus interaction in the gills: Role of the RtxA13 toxin.</title>
        <authorList>
            <person name="Callol A."/>
            <person name="Pajuelo D."/>
            <person name="Ebbesson L."/>
            <person name="Teles M."/>
            <person name="MacKenzie S."/>
            <person name="Amaro C."/>
        </authorList>
    </citation>
    <scope>NUCLEOTIDE SEQUENCE</scope>
</reference>
<dbReference type="EMBL" id="GBXM01079701">
    <property type="protein sequence ID" value="JAH28876.1"/>
    <property type="molecule type" value="Transcribed_RNA"/>
</dbReference>
<reference evidence="1" key="1">
    <citation type="submission" date="2014-11" db="EMBL/GenBank/DDBJ databases">
        <authorList>
            <person name="Amaro Gonzalez C."/>
        </authorList>
    </citation>
    <scope>NUCLEOTIDE SEQUENCE</scope>
</reference>